<evidence type="ECO:0008006" key="5">
    <source>
        <dbReference type="Google" id="ProtNLM"/>
    </source>
</evidence>
<comment type="caution">
    <text evidence="3">The sequence shown here is derived from an EMBL/GenBank/DDBJ whole genome shotgun (WGS) entry which is preliminary data.</text>
</comment>
<reference evidence="3" key="1">
    <citation type="submission" date="2021-01" db="EMBL/GenBank/DDBJ databases">
        <title>Whole genome shotgun sequence of Actinoplanes cyaneus NBRC 14990.</title>
        <authorList>
            <person name="Komaki H."/>
            <person name="Tamura T."/>
        </authorList>
    </citation>
    <scope>NUCLEOTIDE SEQUENCE</scope>
    <source>
        <strain evidence="3">NBRC 14990</strain>
    </source>
</reference>
<sequence length="415" mass="43057">MTGGGWFALGIAVFGSLCYAAGSILQAVGARRSTSAVSTLGHPLYLIGIALDMMAWLGSMIALRELAVYLVESVLAGSLAITAFAAWAFLGSKLRKRDVVAIVVTILALGGLAMSAGQQHVVAASLSLRLGFVGALVIVLILGFAATKIGSPGLIASIGGLSVGAAALGGRALHLPDDEMTTVGSAALAIFSEPLTYVLLVFAANGMIMYANALQGGDVGRVTAVHWTFEVIAPSVIALTILGDTVRPGWEPVALGAALITVCCAVVLASAPATSTLEEGASGPAALPAGAEPHALPAPPLPMLPGAPGHPVTALVPLEAWRLAIPVEARWPALQPPLVRGYGTIVWWGPAWAPLPIWVPPDRSLVPRDRPKIADRPQRIWPARVGPQLPATRRPARHRDLIIPAQRRHEDRDAA</sequence>
<dbReference type="EMBL" id="BOMH01000058">
    <property type="protein sequence ID" value="GID69197.1"/>
    <property type="molecule type" value="Genomic_DNA"/>
</dbReference>
<feature type="transmembrane region" description="Helical" evidence="2">
    <location>
        <begin position="69"/>
        <end position="90"/>
    </location>
</feature>
<gene>
    <name evidence="3" type="ORF">Acy02nite_70780</name>
</gene>
<dbReference type="PANTHER" id="PTHR40761:SF1">
    <property type="entry name" value="CONSERVED INTEGRAL MEMBRANE ALANINE VALINE AND LEUCINE RICH PROTEIN-RELATED"/>
    <property type="match status" value="1"/>
</dbReference>
<dbReference type="Proteomes" id="UP000619479">
    <property type="component" value="Unassembled WGS sequence"/>
</dbReference>
<feature type="transmembrane region" description="Helical" evidence="2">
    <location>
        <begin position="6"/>
        <end position="28"/>
    </location>
</feature>
<accession>A0A919IRM8</accession>
<evidence type="ECO:0000256" key="1">
    <source>
        <dbReference type="SAM" id="MobiDB-lite"/>
    </source>
</evidence>
<feature type="transmembrane region" description="Helical" evidence="2">
    <location>
        <begin position="154"/>
        <end position="174"/>
    </location>
</feature>
<dbReference type="RefSeq" id="WP_203751094.1">
    <property type="nucleotide sequence ID" value="NZ_BOMH01000058.1"/>
</dbReference>
<feature type="region of interest" description="Disordered" evidence="1">
    <location>
        <begin position="377"/>
        <end position="415"/>
    </location>
</feature>
<proteinExistence type="predicted"/>
<dbReference type="PANTHER" id="PTHR40761">
    <property type="entry name" value="CONSERVED INTEGRAL MEMBRANE ALANINE VALINE AND LEUCINE RICH PROTEIN-RELATED"/>
    <property type="match status" value="1"/>
</dbReference>
<evidence type="ECO:0000313" key="4">
    <source>
        <dbReference type="Proteomes" id="UP000619479"/>
    </source>
</evidence>
<feature type="transmembrane region" description="Helical" evidence="2">
    <location>
        <begin position="40"/>
        <end position="63"/>
    </location>
</feature>
<feature type="transmembrane region" description="Helical" evidence="2">
    <location>
        <begin position="249"/>
        <end position="269"/>
    </location>
</feature>
<feature type="transmembrane region" description="Helical" evidence="2">
    <location>
        <begin position="224"/>
        <end position="243"/>
    </location>
</feature>
<name>A0A919IRM8_9ACTN</name>
<keyword evidence="2" id="KW-1133">Transmembrane helix</keyword>
<keyword evidence="4" id="KW-1185">Reference proteome</keyword>
<keyword evidence="2" id="KW-0472">Membrane</keyword>
<feature type="transmembrane region" description="Helical" evidence="2">
    <location>
        <begin position="128"/>
        <end position="147"/>
    </location>
</feature>
<evidence type="ECO:0000256" key="2">
    <source>
        <dbReference type="SAM" id="Phobius"/>
    </source>
</evidence>
<protein>
    <recommendedName>
        <fullName evidence="5">Integral membrane protein</fullName>
    </recommendedName>
</protein>
<feature type="transmembrane region" description="Helical" evidence="2">
    <location>
        <begin position="99"/>
        <end position="116"/>
    </location>
</feature>
<dbReference type="AlphaFoldDB" id="A0A919IRM8"/>
<evidence type="ECO:0000313" key="3">
    <source>
        <dbReference type="EMBL" id="GID69197.1"/>
    </source>
</evidence>
<feature type="transmembrane region" description="Helical" evidence="2">
    <location>
        <begin position="194"/>
        <end position="212"/>
    </location>
</feature>
<keyword evidence="2" id="KW-0812">Transmembrane</keyword>
<organism evidence="3 4">
    <name type="scientific">Actinoplanes cyaneus</name>
    <dbReference type="NCBI Taxonomy" id="52696"/>
    <lineage>
        <taxon>Bacteria</taxon>
        <taxon>Bacillati</taxon>
        <taxon>Actinomycetota</taxon>
        <taxon>Actinomycetes</taxon>
        <taxon>Micromonosporales</taxon>
        <taxon>Micromonosporaceae</taxon>
        <taxon>Actinoplanes</taxon>
    </lineage>
</organism>